<evidence type="ECO:0000313" key="4">
    <source>
        <dbReference type="Proteomes" id="UP000199283"/>
    </source>
</evidence>
<organism evidence="3 4">
    <name type="scientific">Jannaschia helgolandensis</name>
    <dbReference type="NCBI Taxonomy" id="188906"/>
    <lineage>
        <taxon>Bacteria</taxon>
        <taxon>Pseudomonadati</taxon>
        <taxon>Pseudomonadota</taxon>
        <taxon>Alphaproteobacteria</taxon>
        <taxon>Rhodobacterales</taxon>
        <taxon>Roseobacteraceae</taxon>
        <taxon>Jannaschia</taxon>
    </lineage>
</organism>
<dbReference type="Proteomes" id="UP000199283">
    <property type="component" value="Unassembled WGS sequence"/>
</dbReference>
<dbReference type="EMBL" id="FNZQ01000002">
    <property type="protein sequence ID" value="SEK88500.1"/>
    <property type="molecule type" value="Genomic_DNA"/>
</dbReference>
<dbReference type="Gene3D" id="3.30.750.24">
    <property type="entry name" value="STAS domain"/>
    <property type="match status" value="1"/>
</dbReference>
<keyword evidence="4" id="KW-1185">Reference proteome</keyword>
<accession>A0A1H7KPP5</accession>
<feature type="region of interest" description="Disordered" evidence="1">
    <location>
        <begin position="1"/>
        <end position="21"/>
    </location>
</feature>
<name>A0A1H7KPP5_9RHOB</name>
<dbReference type="SUPFAM" id="SSF52091">
    <property type="entry name" value="SpoIIaa-like"/>
    <property type="match status" value="1"/>
</dbReference>
<evidence type="ECO:0000256" key="1">
    <source>
        <dbReference type="SAM" id="MobiDB-lite"/>
    </source>
</evidence>
<proteinExistence type="predicted"/>
<dbReference type="InterPro" id="IPR036513">
    <property type="entry name" value="STAS_dom_sf"/>
</dbReference>
<dbReference type="STRING" id="188906.SAMN04488526_1462"/>
<gene>
    <name evidence="3" type="ORF">SAMN04488526_1462</name>
</gene>
<evidence type="ECO:0000259" key="2">
    <source>
        <dbReference type="Pfam" id="PF13466"/>
    </source>
</evidence>
<evidence type="ECO:0000313" key="3">
    <source>
        <dbReference type="EMBL" id="SEK88500.1"/>
    </source>
</evidence>
<sequence>MREAVCDATDDSMTDGGTTASEGRGETIVLADRLDIVTARDLRTAVLAAACDIVLDASHVSVMTAPAVQVLAAARDHQMAGQHSLRIDRPSAAFMASARILGVSLERMQTAECPT</sequence>
<reference evidence="3 4" key="1">
    <citation type="submission" date="2016-10" db="EMBL/GenBank/DDBJ databases">
        <authorList>
            <person name="de Groot N.N."/>
        </authorList>
    </citation>
    <scope>NUCLEOTIDE SEQUENCE [LARGE SCALE GENOMIC DNA]</scope>
    <source>
        <strain evidence="3 4">DSM 14858</strain>
    </source>
</reference>
<dbReference type="AlphaFoldDB" id="A0A1H7KPP5"/>
<dbReference type="InterPro" id="IPR058548">
    <property type="entry name" value="MlaB-like_STAS"/>
</dbReference>
<dbReference type="Pfam" id="PF13466">
    <property type="entry name" value="STAS_2"/>
    <property type="match status" value="1"/>
</dbReference>
<feature type="domain" description="MlaB-like STAS" evidence="2">
    <location>
        <begin position="28"/>
        <end position="103"/>
    </location>
</feature>
<protein>
    <submittedName>
        <fullName evidence="3">STAS domain-containing protein</fullName>
    </submittedName>
</protein>